<keyword evidence="3" id="KW-1185">Reference proteome</keyword>
<proteinExistence type="inferred from homology"/>
<dbReference type="OrthoDB" id="411211at2759"/>
<dbReference type="EMBL" id="JABCKI010005726">
    <property type="protein sequence ID" value="KAG5639272.1"/>
    <property type="molecule type" value="Genomic_DNA"/>
</dbReference>
<reference evidence="2" key="2">
    <citation type="submission" date="2021-10" db="EMBL/GenBank/DDBJ databases">
        <title>Phylogenomics reveals ancestral predisposition of the termite-cultivated fungus Termitomyces towards a domesticated lifestyle.</title>
        <authorList>
            <person name="Auxier B."/>
            <person name="Grum-Grzhimaylo A."/>
            <person name="Cardenas M.E."/>
            <person name="Lodge J.D."/>
            <person name="Laessoe T."/>
            <person name="Pedersen O."/>
            <person name="Smith M.E."/>
            <person name="Kuyper T.W."/>
            <person name="Franco-Molano E.A."/>
            <person name="Baroni T.J."/>
            <person name="Aanen D.K."/>
        </authorList>
    </citation>
    <scope>NUCLEOTIDE SEQUENCE</scope>
    <source>
        <strain evidence="2">D49</strain>
    </source>
</reference>
<dbReference type="InterPro" id="IPR039156">
    <property type="entry name" value="PHAF1/BROMI"/>
</dbReference>
<gene>
    <name evidence="2" type="ORF">H0H81_004933</name>
</gene>
<dbReference type="GO" id="GO:0005802">
    <property type="term" value="C:trans-Golgi network"/>
    <property type="evidence" value="ECO:0007669"/>
    <property type="project" value="TreeGrafter"/>
</dbReference>
<evidence type="ECO:0000313" key="3">
    <source>
        <dbReference type="Proteomes" id="UP000717328"/>
    </source>
</evidence>
<dbReference type="GO" id="GO:0043001">
    <property type="term" value="P:Golgi to plasma membrane protein transport"/>
    <property type="evidence" value="ECO:0007669"/>
    <property type="project" value="TreeGrafter"/>
</dbReference>
<accession>A0A9P7FV95</accession>
<organism evidence="2 3">
    <name type="scientific">Sphagnurus paluster</name>
    <dbReference type="NCBI Taxonomy" id="117069"/>
    <lineage>
        <taxon>Eukaryota</taxon>
        <taxon>Fungi</taxon>
        <taxon>Dikarya</taxon>
        <taxon>Basidiomycota</taxon>
        <taxon>Agaricomycotina</taxon>
        <taxon>Agaricomycetes</taxon>
        <taxon>Agaricomycetidae</taxon>
        <taxon>Agaricales</taxon>
        <taxon>Tricholomatineae</taxon>
        <taxon>Lyophyllaceae</taxon>
        <taxon>Sphagnurus</taxon>
    </lineage>
</organism>
<sequence length="195" mass="21852">MLDLDIRPGCGLGRFEIGASLWTVLDTVRNLQHAFPQVDVKYDPDSSSTTPVILHLRPHLDLLFSGKHQRLHTICLRKLRDPSPPVTLRYKDTVLSSVEDALTRVVVRRTFGPTYPGDDLRYPGLWFSFEEDGIGDVKGVHKDDRMQEVKRVLISQKANDGTSQDALEEVGELPTMAGDIRQAVVKTSTIISNMD</sequence>
<dbReference type="InterPro" id="IPR005373">
    <property type="entry name" value="PHAF1"/>
</dbReference>
<protein>
    <submittedName>
        <fullName evidence="2">Uncharacterized protein</fullName>
    </submittedName>
</protein>
<evidence type="ECO:0000313" key="2">
    <source>
        <dbReference type="EMBL" id="KAG5639272.1"/>
    </source>
</evidence>
<comment type="similarity">
    <text evidence="1">Belongs to the PHAF1 family.</text>
</comment>
<dbReference type="PANTHER" id="PTHR13465:SF2">
    <property type="entry name" value="PHAGOSOME ASSEMBLY FACTOR 1"/>
    <property type="match status" value="1"/>
</dbReference>
<dbReference type="PANTHER" id="PTHR13465">
    <property type="entry name" value="UPF0183 PROTEIN"/>
    <property type="match status" value="1"/>
</dbReference>
<evidence type="ECO:0000256" key="1">
    <source>
        <dbReference type="ARBA" id="ARBA00024339"/>
    </source>
</evidence>
<dbReference type="Proteomes" id="UP000717328">
    <property type="component" value="Unassembled WGS sequence"/>
</dbReference>
<dbReference type="Pfam" id="PF03676">
    <property type="entry name" value="PHAF1"/>
    <property type="match status" value="1"/>
</dbReference>
<reference evidence="2" key="1">
    <citation type="submission" date="2021-02" db="EMBL/GenBank/DDBJ databases">
        <authorList>
            <person name="Nieuwenhuis M."/>
            <person name="Van De Peppel L.J.J."/>
        </authorList>
    </citation>
    <scope>NUCLEOTIDE SEQUENCE</scope>
    <source>
        <strain evidence="2">D49</strain>
    </source>
</reference>
<comment type="caution">
    <text evidence="2">The sequence shown here is derived from an EMBL/GenBank/DDBJ whole genome shotgun (WGS) entry which is preliminary data.</text>
</comment>
<dbReference type="AlphaFoldDB" id="A0A9P7FV95"/>
<name>A0A9P7FV95_9AGAR</name>